<dbReference type="InterPro" id="IPR002052">
    <property type="entry name" value="DNA_methylase_N6_adenine_CS"/>
</dbReference>
<gene>
    <name evidence="6" type="ORF">FACI_IFERC00001G1390</name>
</gene>
<dbReference type="PATRIC" id="fig|333146.12.peg.1418"/>
<dbReference type="PANTHER" id="PTHR13370:SF24">
    <property type="entry name" value="TYPE III RESTRICTION-MODIFICATION ENZYME STYLTI MOD SUBUNIT"/>
    <property type="match status" value="1"/>
</dbReference>
<evidence type="ECO:0000256" key="2">
    <source>
        <dbReference type="ARBA" id="ARBA00022603"/>
    </source>
</evidence>
<dbReference type="InterPro" id="IPR029063">
    <property type="entry name" value="SAM-dependent_MTases_sf"/>
</dbReference>
<accession>S0ATF2</accession>
<feature type="domain" description="DNA methylase N-4/N-6" evidence="5">
    <location>
        <begin position="92"/>
        <end position="335"/>
    </location>
</feature>
<dbReference type="SUPFAM" id="SSF53335">
    <property type="entry name" value="S-adenosyl-L-methionine-dependent methyltransferases"/>
    <property type="match status" value="2"/>
</dbReference>
<dbReference type="Gene3D" id="3.40.50.150">
    <property type="entry name" value="Vaccinia Virus protein VP39"/>
    <property type="match status" value="1"/>
</dbReference>
<dbReference type="GO" id="GO:0008170">
    <property type="term" value="F:N-methyltransferase activity"/>
    <property type="evidence" value="ECO:0007669"/>
    <property type="project" value="InterPro"/>
</dbReference>
<dbReference type="PRINTS" id="PR00506">
    <property type="entry name" value="D21N6MTFRASE"/>
</dbReference>
<dbReference type="PANTHER" id="PTHR13370">
    <property type="entry name" value="RNA METHYLASE-RELATED"/>
    <property type="match status" value="1"/>
</dbReference>
<evidence type="ECO:0000313" key="7">
    <source>
        <dbReference type="Proteomes" id="UP000014660"/>
    </source>
</evidence>
<name>S0ATF2_FERAC</name>
<evidence type="ECO:0000313" key="6">
    <source>
        <dbReference type="EMBL" id="AGO61370.1"/>
    </source>
</evidence>
<protein>
    <recommendedName>
        <fullName evidence="5">DNA methylase N-4/N-6 domain-containing protein</fullName>
    </recommendedName>
</protein>
<evidence type="ECO:0000259" key="5">
    <source>
        <dbReference type="Pfam" id="PF01555"/>
    </source>
</evidence>
<sequence length="619" mass="71959">MEKDEKYVELLWYDKYKKMNLSNRLPIDYPNLPFQVIETVNKPRPKGGLNNSLFPEDKWPDRYPIDWKNKLIWGDNKLVMSSLLKQGWAGKINLIYIDPPFYTGADFSYTTQVNDDTEVEKEPSVIEQRAYRDTWSGGISSYLKYMYERLSIMRDLLADNGSIYIHLDWRVSHYVKIICDEIFGINFMADIVWHYHTGGVSKLNWGRKHDTILFYVKNKDSDFTFNLIKEKRYYEKPFFNSTEGYQTDENGKIYVMAHPDDVWDIPAVLNVSSQFIGYPTQKPEALLERVIKASSNKGDIVADFFCGSGTTLAVAEKLGRRWIGSDLSKYAIQVSRKRLLDIHNSKNLTNEEVNKYGKPARPFEIHNIGNYEMAYWKENPTDYIEFMIKLYKSKRENGYKYIHASIGNRAVHIGPINAPVSMDEIGNFVSECISSGFNKADVLGWEWNYEVNELAKKVAEGDGVELNLIQIPNVNELKSALADTKIDLKLLKIPDQVIEKNLIPTVKFNPLAYLEVSKKIKGKEIILKIEDFQISETPDISDIIETIKDSRQLIDYWAIDWDYKSDTFHNQWQSYRTKKDLKVEYEAKHNYENNGEYTIMVKVVDVFGNDTNKVLKVEI</sequence>
<dbReference type="EMBL" id="CP004145">
    <property type="protein sequence ID" value="AGO61370.1"/>
    <property type="molecule type" value="Genomic_DNA"/>
</dbReference>
<reference evidence="6 7" key="1">
    <citation type="journal article" date="2007" name="Proc. Natl. Acad. Sci. U.S.A.">
        <title>Genome dynamics in a natural archaeal population.</title>
        <authorList>
            <person name="Allen E.E."/>
            <person name="Tyson G.W."/>
            <person name="Whitaker R.J."/>
            <person name="Detter J.C."/>
            <person name="Richardson P.M."/>
            <person name="Banfield J.F."/>
        </authorList>
    </citation>
    <scope>NUCLEOTIDE SEQUENCE [LARGE SCALE GENOMIC DNA]</scope>
    <source>
        <strain evidence="7">fer1</strain>
    </source>
</reference>
<evidence type="ECO:0000256" key="1">
    <source>
        <dbReference type="ARBA" id="ARBA00006594"/>
    </source>
</evidence>
<keyword evidence="4" id="KW-0949">S-adenosyl-L-methionine</keyword>
<dbReference type="InterPro" id="IPR002941">
    <property type="entry name" value="DNA_methylase_N4/N6"/>
</dbReference>
<proteinExistence type="inferred from homology"/>
<evidence type="ECO:0000256" key="4">
    <source>
        <dbReference type="ARBA" id="ARBA00022691"/>
    </source>
</evidence>
<dbReference type="HOGENOM" id="CLU_024927_10_2_2"/>
<dbReference type="Pfam" id="PF01555">
    <property type="entry name" value="N6_N4_Mtase"/>
    <property type="match status" value="1"/>
</dbReference>
<evidence type="ECO:0000256" key="3">
    <source>
        <dbReference type="ARBA" id="ARBA00022679"/>
    </source>
</evidence>
<keyword evidence="7" id="KW-1185">Reference proteome</keyword>
<dbReference type="RefSeq" id="WP_009887423.1">
    <property type="nucleotide sequence ID" value="NC_021592.1"/>
</dbReference>
<dbReference type="GeneID" id="84219884"/>
<keyword evidence="3" id="KW-0808">Transferase</keyword>
<dbReference type="GO" id="GO:0005737">
    <property type="term" value="C:cytoplasm"/>
    <property type="evidence" value="ECO:0007669"/>
    <property type="project" value="TreeGrafter"/>
</dbReference>
<dbReference type="REBASE" id="66028">
    <property type="entry name" value="M.FacFer1ORF1390P"/>
</dbReference>
<dbReference type="Proteomes" id="UP000014660">
    <property type="component" value="Chromosome"/>
</dbReference>
<organism evidence="6 7">
    <name type="scientific">Ferroplasma acidarmanus Fer1</name>
    <dbReference type="NCBI Taxonomy" id="333146"/>
    <lineage>
        <taxon>Archaea</taxon>
        <taxon>Methanobacteriati</taxon>
        <taxon>Thermoplasmatota</taxon>
        <taxon>Thermoplasmata</taxon>
        <taxon>Thermoplasmatales</taxon>
        <taxon>Ferroplasmaceae</taxon>
        <taxon>Ferroplasma</taxon>
    </lineage>
</organism>
<dbReference type="AlphaFoldDB" id="S0ATF2"/>
<dbReference type="PROSITE" id="PS00092">
    <property type="entry name" value="N6_MTASE"/>
    <property type="match status" value="1"/>
</dbReference>
<comment type="similarity">
    <text evidence="1">Belongs to the N(4)/N(6)-methyltransferase family.</text>
</comment>
<keyword evidence="2" id="KW-0489">Methyltransferase</keyword>
<dbReference type="GO" id="GO:0032259">
    <property type="term" value="P:methylation"/>
    <property type="evidence" value="ECO:0007669"/>
    <property type="project" value="UniProtKB-KW"/>
</dbReference>
<dbReference type="KEGG" id="fac:FACI_IFERC01G1390"/>
<dbReference type="InterPro" id="IPR002295">
    <property type="entry name" value="N4/N6-MTase_EcoPI_Mod-like"/>
</dbReference>
<dbReference type="GO" id="GO:0003677">
    <property type="term" value="F:DNA binding"/>
    <property type="evidence" value="ECO:0007669"/>
    <property type="project" value="InterPro"/>
</dbReference>